<feature type="domain" description="Glycosyl hydrolases family 2 sugar binding" evidence="6">
    <location>
        <begin position="88"/>
        <end position="167"/>
    </location>
</feature>
<evidence type="ECO:0000259" key="5">
    <source>
        <dbReference type="Pfam" id="PF00703"/>
    </source>
</evidence>
<dbReference type="InterPro" id="IPR006104">
    <property type="entry name" value="Glyco_hydro_2_N"/>
</dbReference>
<keyword evidence="2" id="KW-0378">Hydrolase</keyword>
<dbReference type="InterPro" id="IPR051913">
    <property type="entry name" value="GH2_Domain-Containing"/>
</dbReference>
<dbReference type="InterPro" id="IPR006102">
    <property type="entry name" value="Ig-like_GH2"/>
</dbReference>
<dbReference type="SUPFAM" id="SSF49785">
    <property type="entry name" value="Galactose-binding domain-like"/>
    <property type="match status" value="1"/>
</dbReference>
<dbReference type="InterPro" id="IPR036156">
    <property type="entry name" value="Beta-gal/glucu_dom_sf"/>
</dbReference>
<gene>
    <name evidence="7" type="ORF">E5L68_021085</name>
</gene>
<organism evidence="7 8">
    <name type="scientific">Pedobacter helvus</name>
    <dbReference type="NCBI Taxonomy" id="2563444"/>
    <lineage>
        <taxon>Bacteria</taxon>
        <taxon>Pseudomonadati</taxon>
        <taxon>Bacteroidota</taxon>
        <taxon>Sphingobacteriia</taxon>
        <taxon>Sphingobacteriales</taxon>
        <taxon>Sphingobacteriaceae</taxon>
        <taxon>Pedobacter</taxon>
    </lineage>
</organism>
<dbReference type="Pfam" id="PF00703">
    <property type="entry name" value="Glyco_hydro_2"/>
    <property type="match status" value="1"/>
</dbReference>
<dbReference type="PANTHER" id="PTHR42732:SF1">
    <property type="entry name" value="BETA-MANNOSIDASE"/>
    <property type="match status" value="1"/>
</dbReference>
<sequence length="908" mass="104291">MNIYKNLTCLLLMLFLMQACALKAQTVSVDLSGKWKFQTDVMDFRRGSLSPRYNHVLQEEIQLPGITDDYKIGYKVPYQYIDRLTRKYEYMGPAWYQRDIEIPAAWKGKKIFMYFERTHWLSSIYVDTKEVSAIDYISVPHNHDLTNFVKPGKTHRITVCIDNRFQYKTHKWNHAHTEFTQINWNGILGEMKLMAIDPVYIEDLQVYPNIADKSIKVRLQVNNETKKQFKGKASFTINGKSYNLKNELAVVSTDSVTVVEANIPIGKNAKLWDEFNPNVYEITAQLATSDGKTNYQHEKATTFGLREVKQGKNHVVLNNRPIHLRGNVENAVFPKTGHVPVDDASWERIMLLMKDYGMNHLRFHSWCPPKAAFRMADKHGIYFEVEMPMWGKDAEPDEDRYNFFRREMRAILKEYGNHPSFVLYCNGNEITGNFDFIEELTSDAIKLDSRHLFSGSTARTRVKSDQYYVSQQTNKGPVKVYEGLPNTDWDRSTESDVDVPVISHESGQRCVYPNFEEIKKYANSPVEARNFEVFRDMLRKNGMLDQANDFFKASGALTVLEYKAVIEALLRSSKSAGFQLLSINDFPGQGYAPVGILDPFWDSKGLVTPEKFREFCAPTVALLRYEKSSFFNSETFVGKAEVYNFSNAAIKNAKLKWWITDASGKVLQKGNLKSQTIANDNVSPVGEFSIPLKGISTSQKLTVHLSVNDQIKNSWDIWVYPAHENLMKSTAEVLYTHVYDDAAKKQLALGKSVVLYPAPADVKGRKSMFHNHFWNPIMFAWAPMTIGNLVHNDQPMFKDFTTSYHTDWQWWDILNNAKVIEMQSAPEKLRPFIQVIDSYDNNQKLGIGFEAIVNGGKLLVLAVDTKTDMDKRPATQQLLYSIDNYVKSGKFSPQVNVDEKFIQSFLNK</sequence>
<evidence type="ECO:0000256" key="1">
    <source>
        <dbReference type="ARBA" id="ARBA00007401"/>
    </source>
</evidence>
<dbReference type="InterPro" id="IPR013783">
    <property type="entry name" value="Ig-like_fold"/>
</dbReference>
<accession>A0ABW9JN68</accession>
<name>A0ABW9JN68_9SPHI</name>
<evidence type="ECO:0000256" key="4">
    <source>
        <dbReference type="SAM" id="SignalP"/>
    </source>
</evidence>
<evidence type="ECO:0000259" key="6">
    <source>
        <dbReference type="Pfam" id="PF02837"/>
    </source>
</evidence>
<dbReference type="RefSeq" id="WP_246073592.1">
    <property type="nucleotide sequence ID" value="NZ_SRMP02000052.1"/>
</dbReference>
<feature type="signal peptide" evidence="4">
    <location>
        <begin position="1"/>
        <end position="24"/>
    </location>
</feature>
<dbReference type="SUPFAM" id="SSF49303">
    <property type="entry name" value="beta-Galactosidase/glucuronidase domain"/>
    <property type="match status" value="1"/>
</dbReference>
<evidence type="ECO:0000256" key="2">
    <source>
        <dbReference type="ARBA" id="ARBA00022801"/>
    </source>
</evidence>
<evidence type="ECO:0000313" key="7">
    <source>
        <dbReference type="EMBL" id="MFN0293884.1"/>
    </source>
</evidence>
<dbReference type="InterPro" id="IPR008979">
    <property type="entry name" value="Galactose-bd-like_sf"/>
</dbReference>
<dbReference type="Pfam" id="PF02837">
    <property type="entry name" value="Glyco_hydro_2_N"/>
    <property type="match status" value="1"/>
</dbReference>
<evidence type="ECO:0000313" key="8">
    <source>
        <dbReference type="Proteomes" id="UP001517367"/>
    </source>
</evidence>
<keyword evidence="3" id="KW-0326">Glycosidase</keyword>
<dbReference type="InterPro" id="IPR017853">
    <property type="entry name" value="GH"/>
</dbReference>
<reference evidence="7 8" key="1">
    <citation type="submission" date="2024-12" db="EMBL/GenBank/DDBJ databases">
        <authorList>
            <person name="Hu S."/>
        </authorList>
    </citation>
    <scope>NUCLEOTIDE SEQUENCE [LARGE SCALE GENOMIC DNA]</scope>
    <source>
        <strain evidence="7 8">P-25</strain>
    </source>
</reference>
<comment type="similarity">
    <text evidence="1">Belongs to the glycosyl hydrolase 2 family.</text>
</comment>
<keyword evidence="4" id="KW-0732">Signal</keyword>
<dbReference type="PROSITE" id="PS51257">
    <property type="entry name" value="PROKAR_LIPOPROTEIN"/>
    <property type="match status" value="1"/>
</dbReference>
<dbReference type="Gene3D" id="2.60.120.260">
    <property type="entry name" value="Galactose-binding domain-like"/>
    <property type="match status" value="1"/>
</dbReference>
<protein>
    <submittedName>
        <fullName evidence="7">Sugar-binding domain-containing protein</fullName>
    </submittedName>
</protein>
<keyword evidence="8" id="KW-1185">Reference proteome</keyword>
<proteinExistence type="inferred from homology"/>
<dbReference type="Gene3D" id="2.60.40.10">
    <property type="entry name" value="Immunoglobulins"/>
    <property type="match status" value="1"/>
</dbReference>
<dbReference type="Proteomes" id="UP001517367">
    <property type="component" value="Unassembled WGS sequence"/>
</dbReference>
<dbReference type="SUPFAM" id="SSF51445">
    <property type="entry name" value="(Trans)glycosidases"/>
    <property type="match status" value="1"/>
</dbReference>
<evidence type="ECO:0000256" key="3">
    <source>
        <dbReference type="ARBA" id="ARBA00023295"/>
    </source>
</evidence>
<dbReference type="EMBL" id="SRMP02000052">
    <property type="protein sequence ID" value="MFN0293884.1"/>
    <property type="molecule type" value="Genomic_DNA"/>
</dbReference>
<comment type="caution">
    <text evidence="7">The sequence shown here is derived from an EMBL/GenBank/DDBJ whole genome shotgun (WGS) entry which is preliminary data.</text>
</comment>
<feature type="chain" id="PRO_5046914433" evidence="4">
    <location>
        <begin position="25"/>
        <end position="908"/>
    </location>
</feature>
<dbReference type="PANTHER" id="PTHR42732">
    <property type="entry name" value="BETA-GALACTOSIDASE"/>
    <property type="match status" value="1"/>
</dbReference>
<feature type="domain" description="Glycoside hydrolase family 2 immunoglobulin-like beta-sandwich" evidence="5">
    <location>
        <begin position="199"/>
        <end position="306"/>
    </location>
</feature>
<dbReference type="Gene3D" id="3.20.20.80">
    <property type="entry name" value="Glycosidases"/>
    <property type="match status" value="1"/>
</dbReference>